<dbReference type="Proteomes" id="UP001295740">
    <property type="component" value="Unassembled WGS sequence"/>
</dbReference>
<dbReference type="AlphaFoldDB" id="A0AAI8VTE0"/>
<protein>
    <submittedName>
        <fullName evidence="1">Uu.00g063770.m01.CDS01</fullName>
    </submittedName>
</protein>
<dbReference type="EMBL" id="CAUWAG010000018">
    <property type="protein sequence ID" value="CAJ2510752.1"/>
    <property type="molecule type" value="Genomic_DNA"/>
</dbReference>
<reference evidence="1" key="1">
    <citation type="submission" date="2023-10" db="EMBL/GenBank/DDBJ databases">
        <authorList>
            <person name="Hackl T."/>
        </authorList>
    </citation>
    <scope>NUCLEOTIDE SEQUENCE</scope>
</reference>
<proteinExistence type="predicted"/>
<sequence length="1040" mass="115018">MASLGDLSAALTSIRPANTNALLNATVELNIFTKRFVQPPPEYASIGQHLAPGWLQEAQNGNRHSIARKLGLLFKGREVLPSTLELIKAYGSRASEIAGNSVANPQGSETHGAFADMIGADATTLWAAATSGRAAIQCHLLACLLARIWTYSEATSIWVELVTRRKEALRRQLAEEGELDQEVLLATGEELSREHLRDWDASARAWLRVADLVMAKQQRSFDSSSTIWTNLSTHETRHSAKVIFCSVLCLGIYPDMKYLSAKEQNINQRDPLFKDRGILSLGLGPSPRMVKERRSIYWALPLAHLRYYGRLPVTKMRSFRTSEQDRITVDEMLLAMISAYLLPWDDGSVSTEEVLQFASNSAMELHRAWHSNIQQRATGHHKPQSETVRPNGFHPGSWLTMLSRICVQYKTRLHDQRVRKIQNMGRHFCTAFQGIPFQNILNVSTYLQAARSQENKIGLLRHIAAALSAQTPGRLKYFEGFEYATALPEPNSSNAESSPPGMVRSSPRHERWLAFDPFDIGEHAITSGLFGNKQDLGGLRLTKAQRFILTVLEGEGIQETISANTKANSTLSNRLDRIEQLGEQALYPSASSPYFERHESVEESYLHRDVPGYSGDVVIVHNHSTRDGRRRRDGESHIPGFVPAISIVMKTRLGVSRSVVNYDVVHGDLDSIALLCRSARGPQLMELFKADSIDFGRCAKELMLDASHNASFLGMTFVEQLYQSMAGATIDVRAVQMDLGKALWLEAAIESAGSKHTLPAVVHATRSIPRIELRGVDVATCFACIAMMESGSYNVSPAELQNVFALCAAESLYVASTLLRDPAADAALPKVQRFTGNIGKAGMVFMVPPKQPEIRSYDRIDEWYQYDHAEFNGMMGSCFEGTSLHLSFSEASQAVNVDFSGGRDTEAYFLETLVSVHDKGTWIAELDVLGTMQSAGLIRRFIGYSACECSSKTAAPASSLKIISIPNFAEMIVPPRQPGIIRARENWQARLAATSLCLAKGYKVLLKPEQICWGCFSTKSVDGVTIHSVVRQQGGVVAVL</sequence>
<keyword evidence="2" id="KW-1185">Reference proteome</keyword>
<gene>
    <name evidence="1" type="ORF">KHLLAP_LOCUS11220</name>
</gene>
<comment type="caution">
    <text evidence="1">The sequence shown here is derived from an EMBL/GenBank/DDBJ whole genome shotgun (WGS) entry which is preliminary data.</text>
</comment>
<name>A0AAI8VTE0_9PEZI</name>
<accession>A0AAI8VTE0</accession>
<evidence type="ECO:0000313" key="2">
    <source>
        <dbReference type="Proteomes" id="UP001295740"/>
    </source>
</evidence>
<evidence type="ECO:0000313" key="1">
    <source>
        <dbReference type="EMBL" id="CAJ2510752.1"/>
    </source>
</evidence>
<organism evidence="1 2">
    <name type="scientific">Anthostomella pinea</name>
    <dbReference type="NCBI Taxonomy" id="933095"/>
    <lineage>
        <taxon>Eukaryota</taxon>
        <taxon>Fungi</taxon>
        <taxon>Dikarya</taxon>
        <taxon>Ascomycota</taxon>
        <taxon>Pezizomycotina</taxon>
        <taxon>Sordariomycetes</taxon>
        <taxon>Xylariomycetidae</taxon>
        <taxon>Xylariales</taxon>
        <taxon>Xylariaceae</taxon>
        <taxon>Anthostomella</taxon>
    </lineage>
</organism>